<organism evidence="1 2">
    <name type="scientific">Burkholderia lata (strain ATCC 17760 / DSM 23089 / LMG 22485 / NCIMB 9086 / R18194 / 383)</name>
    <dbReference type="NCBI Taxonomy" id="482957"/>
    <lineage>
        <taxon>Bacteria</taxon>
        <taxon>Pseudomonadati</taxon>
        <taxon>Pseudomonadota</taxon>
        <taxon>Betaproteobacteria</taxon>
        <taxon>Burkholderiales</taxon>
        <taxon>Burkholderiaceae</taxon>
        <taxon>Burkholderia</taxon>
        <taxon>Burkholderia cepacia complex</taxon>
    </lineage>
</organism>
<name>A0A6P2RJQ2_BURL3</name>
<protein>
    <recommendedName>
        <fullName evidence="3">ParD-like antitoxin of type II toxin-antitoxin system</fullName>
    </recommendedName>
</protein>
<proteinExistence type="predicted"/>
<dbReference type="EMBL" id="CABVPY010000039">
    <property type="protein sequence ID" value="VWC07616.1"/>
    <property type="molecule type" value="Genomic_DNA"/>
</dbReference>
<accession>A0A6P2RJQ2</accession>
<gene>
    <name evidence="1" type="ORF">BLA6863_05186</name>
</gene>
<evidence type="ECO:0000313" key="2">
    <source>
        <dbReference type="Proteomes" id="UP000494170"/>
    </source>
</evidence>
<evidence type="ECO:0000313" key="1">
    <source>
        <dbReference type="EMBL" id="VWC07616.1"/>
    </source>
</evidence>
<dbReference type="InterPro" id="IPR021831">
    <property type="entry name" value="ParD-like"/>
</dbReference>
<dbReference type="Pfam" id="PF11903">
    <property type="entry name" value="ParD_like"/>
    <property type="match status" value="1"/>
</dbReference>
<dbReference type="Proteomes" id="UP000494170">
    <property type="component" value="Unassembled WGS sequence"/>
</dbReference>
<dbReference type="AlphaFoldDB" id="A0A6P2RJQ2"/>
<sequence>MARWNPNGLPGGRARRNIRIDYVSFNWGYMGIIKISEHMHERLRSTSTALSRSINAQAEHWLRVGMLAELNPALSYGDICRMLIEAEARGGETGPAEPVEHGIEQVA</sequence>
<reference evidence="1 2" key="1">
    <citation type="submission" date="2019-09" db="EMBL/GenBank/DDBJ databases">
        <authorList>
            <person name="Depoorter E."/>
        </authorList>
    </citation>
    <scope>NUCLEOTIDE SEQUENCE [LARGE SCALE GENOMIC DNA]</scope>
    <source>
        <strain evidence="1">LMG 6863</strain>
    </source>
</reference>
<evidence type="ECO:0008006" key="3">
    <source>
        <dbReference type="Google" id="ProtNLM"/>
    </source>
</evidence>